<dbReference type="HAMAP" id="MF_01007">
    <property type="entry name" value="16SrRNA_methyltr_H"/>
    <property type="match status" value="1"/>
</dbReference>
<dbReference type="Proteomes" id="UP000228681">
    <property type="component" value="Unassembled WGS sequence"/>
</dbReference>
<reference evidence="6 7" key="1">
    <citation type="submission" date="2017-09" db="EMBL/GenBank/DDBJ databases">
        <title>Depth-based differentiation of microbial function through sediment-hosted aquifers and enrichment of novel symbionts in the deep terrestrial subsurface.</title>
        <authorList>
            <person name="Probst A.J."/>
            <person name="Ladd B."/>
            <person name="Jarett J.K."/>
            <person name="Geller-Mcgrath D.E."/>
            <person name="Sieber C.M."/>
            <person name="Emerson J.B."/>
            <person name="Anantharaman K."/>
            <person name="Thomas B.C."/>
            <person name="Malmstrom R."/>
            <person name="Stieglmeier M."/>
            <person name="Klingl A."/>
            <person name="Woyke T."/>
            <person name="Ryan C.M."/>
            <person name="Banfield J.F."/>
        </authorList>
    </citation>
    <scope>NUCLEOTIDE SEQUENCE [LARGE SCALE GENOMIC DNA]</scope>
    <source>
        <strain evidence="6">CG23_combo_of_CG06-09_8_20_14_all_36_12</strain>
    </source>
</reference>
<keyword evidence="3" id="KW-0489">Methyltransferase</keyword>
<proteinExistence type="inferred from homology"/>
<accession>A0A2G9Z032</accession>
<dbReference type="SUPFAM" id="SSF53335">
    <property type="entry name" value="S-adenosyl-L-methionine-dependent methyltransferases"/>
    <property type="match status" value="1"/>
</dbReference>
<dbReference type="PANTHER" id="PTHR11265:SF0">
    <property type="entry name" value="12S RRNA N4-METHYLCYTIDINE METHYLTRANSFERASE"/>
    <property type="match status" value="1"/>
</dbReference>
<feature type="non-terminal residue" evidence="6">
    <location>
        <position position="336"/>
    </location>
</feature>
<dbReference type="InterPro" id="IPR029063">
    <property type="entry name" value="SAM-dependent_MTases_sf"/>
</dbReference>
<sequence length="336" mass="38785">MHIPVLQKEVLQYLNPKPNENFIDCTIGEGGHSAAILERNKPKGKVLGIEIDPEILKNTKYEIPACQRLERRRVAGRQDTKYKNRVILVCDSFVNLKEIVKREKFQKVNGILFDLGMSSWHLEKSGRGFSFLRNEPLDMRYNSETRAQNNFVLGRAHKICAPNPLTAEKILNFWSQIEIEKVLREYGQEKFSRPIAKNIIDFRQVKPIKTTFQLVEIIKESIPKRFQHQKIHPATRTFQALRIAVNNELNNLESALPQALEVLSKGGRLVVISFHSLEDRIVKNFFRGKQKDSNPPTTLPQKRAPNLIKILTKKPIRPSNQEIRLNSRSRSAKLRA</sequence>
<evidence type="ECO:0000256" key="3">
    <source>
        <dbReference type="ARBA" id="ARBA00022603"/>
    </source>
</evidence>
<name>A0A2G9Z032_9BACT</name>
<dbReference type="GO" id="GO:0071424">
    <property type="term" value="F:rRNA (cytosine-N4-)-methyltransferase activity"/>
    <property type="evidence" value="ECO:0007669"/>
    <property type="project" value="TreeGrafter"/>
</dbReference>
<dbReference type="PANTHER" id="PTHR11265">
    <property type="entry name" value="S-ADENOSYL-METHYLTRANSFERASE MRAW"/>
    <property type="match status" value="1"/>
</dbReference>
<dbReference type="Gene3D" id="3.40.50.150">
    <property type="entry name" value="Vaccinia Virus protein VP39"/>
    <property type="match status" value="1"/>
</dbReference>
<keyword evidence="4" id="KW-0808">Transferase</keyword>
<keyword evidence="2" id="KW-0698">rRNA processing</keyword>
<keyword evidence="5" id="KW-0949">S-adenosyl-L-methionine</keyword>
<evidence type="ECO:0008006" key="8">
    <source>
        <dbReference type="Google" id="ProtNLM"/>
    </source>
</evidence>
<dbReference type="GO" id="GO:0005737">
    <property type="term" value="C:cytoplasm"/>
    <property type="evidence" value="ECO:0007669"/>
    <property type="project" value="TreeGrafter"/>
</dbReference>
<protein>
    <recommendedName>
        <fullName evidence="8">rRNA (cytosine-N(4)-)-methyltransferase RsmH</fullName>
    </recommendedName>
</protein>
<dbReference type="EMBL" id="PCRS01000038">
    <property type="protein sequence ID" value="PIP24832.1"/>
    <property type="molecule type" value="Genomic_DNA"/>
</dbReference>
<evidence type="ECO:0000256" key="4">
    <source>
        <dbReference type="ARBA" id="ARBA00022679"/>
    </source>
</evidence>
<organism evidence="6 7">
    <name type="scientific">Candidatus Nealsonbacteria bacterium CG23_combo_of_CG06-09_8_20_14_all_36_12</name>
    <dbReference type="NCBI Taxonomy" id="1974718"/>
    <lineage>
        <taxon>Bacteria</taxon>
        <taxon>Candidatus Nealsoniibacteriota</taxon>
    </lineage>
</organism>
<dbReference type="NCBIfam" id="TIGR00006">
    <property type="entry name" value="16S rRNA (cytosine(1402)-N(4))-methyltransferase RsmH"/>
    <property type="match status" value="1"/>
</dbReference>
<gene>
    <name evidence="6" type="ORF">COX34_02085</name>
</gene>
<dbReference type="PIRSF" id="PIRSF004486">
    <property type="entry name" value="MraW"/>
    <property type="match status" value="1"/>
</dbReference>
<evidence type="ECO:0000256" key="2">
    <source>
        <dbReference type="ARBA" id="ARBA00022552"/>
    </source>
</evidence>
<dbReference type="Pfam" id="PF01795">
    <property type="entry name" value="Methyltransf_5"/>
    <property type="match status" value="1"/>
</dbReference>
<evidence type="ECO:0000256" key="1">
    <source>
        <dbReference type="ARBA" id="ARBA00010396"/>
    </source>
</evidence>
<evidence type="ECO:0000313" key="7">
    <source>
        <dbReference type="Proteomes" id="UP000228681"/>
    </source>
</evidence>
<dbReference type="InterPro" id="IPR002903">
    <property type="entry name" value="RsmH"/>
</dbReference>
<comment type="similarity">
    <text evidence="1">Belongs to the methyltransferase superfamily. RsmH family.</text>
</comment>
<evidence type="ECO:0000256" key="5">
    <source>
        <dbReference type="ARBA" id="ARBA00022691"/>
    </source>
</evidence>
<dbReference type="SUPFAM" id="SSF81799">
    <property type="entry name" value="Putative methyltransferase TM0872, insert domain"/>
    <property type="match status" value="1"/>
</dbReference>
<comment type="caution">
    <text evidence="6">The sequence shown here is derived from an EMBL/GenBank/DDBJ whole genome shotgun (WGS) entry which is preliminary data.</text>
</comment>
<evidence type="ECO:0000313" key="6">
    <source>
        <dbReference type="EMBL" id="PIP24832.1"/>
    </source>
</evidence>
<dbReference type="Gene3D" id="1.10.150.170">
    <property type="entry name" value="Putative methyltransferase TM0872, insert domain"/>
    <property type="match status" value="1"/>
</dbReference>
<dbReference type="GO" id="GO:0070475">
    <property type="term" value="P:rRNA base methylation"/>
    <property type="evidence" value="ECO:0007669"/>
    <property type="project" value="TreeGrafter"/>
</dbReference>
<dbReference type="InterPro" id="IPR023397">
    <property type="entry name" value="SAM-dep_MeTrfase_MraW_recog"/>
</dbReference>
<dbReference type="AlphaFoldDB" id="A0A2G9Z032"/>